<evidence type="ECO:0000313" key="1">
    <source>
        <dbReference type="EMBL" id="EDL95229.1"/>
    </source>
</evidence>
<evidence type="ECO:0000313" key="2">
    <source>
        <dbReference type="Proteomes" id="UP000234681"/>
    </source>
</evidence>
<accession>A6J3Q6</accession>
<dbReference type="Proteomes" id="UP000234681">
    <property type="component" value="Chromosome 8"/>
</dbReference>
<reference evidence="2" key="1">
    <citation type="submission" date="2005-09" db="EMBL/GenBank/DDBJ databases">
        <authorList>
            <person name="Mural R.J."/>
            <person name="Li P.W."/>
            <person name="Adams M.D."/>
            <person name="Amanatides P.G."/>
            <person name="Baden-Tillson H."/>
            <person name="Barnstead M."/>
            <person name="Chin S.H."/>
            <person name="Dew I."/>
            <person name="Evans C.A."/>
            <person name="Ferriera S."/>
            <person name="Flanigan M."/>
            <person name="Fosler C."/>
            <person name="Glodek A."/>
            <person name="Gu Z."/>
            <person name="Holt R.A."/>
            <person name="Jennings D."/>
            <person name="Kraft C.L."/>
            <person name="Lu F."/>
            <person name="Nguyen T."/>
            <person name="Nusskern D.R."/>
            <person name="Pfannkoch C.M."/>
            <person name="Sitter C."/>
            <person name="Sutton G.G."/>
            <person name="Venter J.C."/>
            <person name="Wang Z."/>
            <person name="Woodage T."/>
            <person name="Zheng X.H."/>
            <person name="Zhong F."/>
        </authorList>
    </citation>
    <scope>NUCLEOTIDE SEQUENCE [LARGE SCALE GENOMIC DNA]</scope>
    <source>
        <strain>BN</strain>
        <strain evidence="2">Sprague-Dawley</strain>
    </source>
</reference>
<gene>
    <name evidence="1" type="ORF">rCG_58278</name>
</gene>
<protein>
    <submittedName>
        <fullName evidence="1">RCG58278</fullName>
    </submittedName>
</protein>
<dbReference type="AlphaFoldDB" id="A6J3Q6"/>
<proteinExistence type="predicted"/>
<dbReference type="EMBL" id="CH473975">
    <property type="protein sequence ID" value="EDL95229.1"/>
    <property type="molecule type" value="Genomic_DNA"/>
</dbReference>
<sequence length="35" mass="4004">MQEEAVWLGELSFVGSYYRQQLGIHSTTHPVGQRV</sequence>
<organism evidence="1 2">
    <name type="scientific">Rattus norvegicus</name>
    <name type="common">Rat</name>
    <dbReference type="NCBI Taxonomy" id="10116"/>
    <lineage>
        <taxon>Eukaryota</taxon>
        <taxon>Metazoa</taxon>
        <taxon>Chordata</taxon>
        <taxon>Craniata</taxon>
        <taxon>Vertebrata</taxon>
        <taxon>Euteleostomi</taxon>
        <taxon>Mammalia</taxon>
        <taxon>Eutheria</taxon>
        <taxon>Euarchontoglires</taxon>
        <taxon>Glires</taxon>
        <taxon>Rodentia</taxon>
        <taxon>Myomorpha</taxon>
        <taxon>Muroidea</taxon>
        <taxon>Muridae</taxon>
        <taxon>Murinae</taxon>
        <taxon>Rattus</taxon>
    </lineage>
</organism>
<name>A6J3Q6_RAT</name>